<dbReference type="PANTHER" id="PTHR43527">
    <property type="entry name" value="4-DIPHOSPHOCYTIDYL-2-C-METHYL-D-ERYTHRITOL KINASE, CHLOROPLASTIC"/>
    <property type="match status" value="1"/>
</dbReference>
<evidence type="ECO:0000259" key="12">
    <source>
        <dbReference type="Pfam" id="PF08544"/>
    </source>
</evidence>
<dbReference type="EMBL" id="FQZK01000003">
    <property type="protein sequence ID" value="SHJ04301.1"/>
    <property type="molecule type" value="Genomic_DNA"/>
</dbReference>
<proteinExistence type="inferred from homology"/>
<evidence type="ECO:0000256" key="5">
    <source>
        <dbReference type="ARBA" id="ARBA00022741"/>
    </source>
</evidence>
<keyword evidence="14" id="KW-1185">Reference proteome</keyword>
<dbReference type="InterPro" id="IPR036554">
    <property type="entry name" value="GHMP_kinase_C_sf"/>
</dbReference>
<dbReference type="InterPro" id="IPR014721">
    <property type="entry name" value="Ribsml_uS5_D2-typ_fold_subgr"/>
</dbReference>
<dbReference type="Gene3D" id="3.30.230.10">
    <property type="match status" value="1"/>
</dbReference>
<evidence type="ECO:0000256" key="8">
    <source>
        <dbReference type="ARBA" id="ARBA00032554"/>
    </source>
</evidence>
<dbReference type="UniPathway" id="UPA00056">
    <property type="reaction ID" value="UER00094"/>
</dbReference>
<dbReference type="InterPro" id="IPR004424">
    <property type="entry name" value="IspE"/>
</dbReference>
<keyword evidence="9" id="KW-0414">Isoprene biosynthesis</keyword>
<keyword evidence="6 9" id="KW-0418">Kinase</keyword>
<evidence type="ECO:0000256" key="1">
    <source>
        <dbReference type="ARBA" id="ARBA00009684"/>
    </source>
</evidence>
<dbReference type="NCBIfam" id="NF002870">
    <property type="entry name" value="PRK03188.1"/>
    <property type="match status" value="1"/>
</dbReference>
<dbReference type="InterPro" id="IPR020568">
    <property type="entry name" value="Ribosomal_Su5_D2-typ_SF"/>
</dbReference>
<organism evidence="13 14">
    <name type="scientific">Nocardiopsis flavescens</name>
    <dbReference type="NCBI Taxonomy" id="758803"/>
    <lineage>
        <taxon>Bacteria</taxon>
        <taxon>Bacillati</taxon>
        <taxon>Actinomycetota</taxon>
        <taxon>Actinomycetes</taxon>
        <taxon>Streptosporangiales</taxon>
        <taxon>Nocardiopsidaceae</taxon>
        <taxon>Nocardiopsis</taxon>
    </lineage>
</organism>
<evidence type="ECO:0000259" key="11">
    <source>
        <dbReference type="Pfam" id="PF00288"/>
    </source>
</evidence>
<dbReference type="OrthoDB" id="3173073at2"/>
<evidence type="ECO:0000256" key="6">
    <source>
        <dbReference type="ARBA" id="ARBA00022777"/>
    </source>
</evidence>
<keyword evidence="7 9" id="KW-0067">ATP-binding</keyword>
<evidence type="ECO:0000256" key="10">
    <source>
        <dbReference type="SAM" id="MobiDB-lite"/>
    </source>
</evidence>
<protein>
    <recommendedName>
        <fullName evidence="3 9">4-diphosphocytidyl-2-C-methyl-D-erythritol kinase</fullName>
        <shortName evidence="9">CMK</shortName>
        <ecNumber evidence="2 9">2.7.1.148</ecNumber>
    </recommendedName>
    <alternativeName>
        <fullName evidence="8 9">4-(cytidine-5'-diphospho)-2-C-methyl-D-erythritol kinase</fullName>
    </alternativeName>
</protein>
<comment type="catalytic activity">
    <reaction evidence="9">
        <text>4-CDP-2-C-methyl-D-erythritol + ATP = 4-CDP-2-C-methyl-D-erythritol 2-phosphate + ADP + H(+)</text>
        <dbReference type="Rhea" id="RHEA:18437"/>
        <dbReference type="ChEBI" id="CHEBI:15378"/>
        <dbReference type="ChEBI" id="CHEBI:30616"/>
        <dbReference type="ChEBI" id="CHEBI:57823"/>
        <dbReference type="ChEBI" id="CHEBI:57919"/>
        <dbReference type="ChEBI" id="CHEBI:456216"/>
        <dbReference type="EC" id="2.7.1.148"/>
    </reaction>
</comment>
<feature type="binding site" evidence="9">
    <location>
        <begin position="134"/>
        <end position="144"/>
    </location>
    <ligand>
        <name>ATP</name>
        <dbReference type="ChEBI" id="CHEBI:30616"/>
    </ligand>
</feature>
<dbReference type="GO" id="GO:0005524">
    <property type="term" value="F:ATP binding"/>
    <property type="evidence" value="ECO:0007669"/>
    <property type="project" value="UniProtKB-UniRule"/>
</dbReference>
<dbReference type="PIRSF" id="PIRSF010376">
    <property type="entry name" value="IspE"/>
    <property type="match status" value="1"/>
</dbReference>
<feature type="active site" evidence="9">
    <location>
        <position position="29"/>
    </location>
</feature>
<dbReference type="GO" id="GO:0019288">
    <property type="term" value="P:isopentenyl diphosphate biosynthetic process, methylerythritol 4-phosphate pathway"/>
    <property type="evidence" value="ECO:0007669"/>
    <property type="project" value="UniProtKB-UniRule"/>
</dbReference>
<evidence type="ECO:0000256" key="4">
    <source>
        <dbReference type="ARBA" id="ARBA00022679"/>
    </source>
</evidence>
<feature type="domain" description="GHMP kinase C-terminal" evidence="12">
    <location>
        <begin position="241"/>
        <end position="303"/>
    </location>
</feature>
<dbReference type="InterPro" id="IPR006204">
    <property type="entry name" value="GHMP_kinase_N_dom"/>
</dbReference>
<dbReference type="SUPFAM" id="SSF55060">
    <property type="entry name" value="GHMP Kinase, C-terminal domain"/>
    <property type="match status" value="1"/>
</dbReference>
<evidence type="ECO:0000313" key="14">
    <source>
        <dbReference type="Proteomes" id="UP000184452"/>
    </source>
</evidence>
<feature type="domain" description="GHMP kinase N-terminal" evidence="11">
    <location>
        <begin position="106"/>
        <end position="184"/>
    </location>
</feature>
<evidence type="ECO:0000256" key="3">
    <source>
        <dbReference type="ARBA" id="ARBA00017473"/>
    </source>
</evidence>
<dbReference type="PANTHER" id="PTHR43527:SF2">
    <property type="entry name" value="4-DIPHOSPHOCYTIDYL-2-C-METHYL-D-ERYTHRITOL KINASE, CHLOROPLASTIC"/>
    <property type="match status" value="1"/>
</dbReference>
<evidence type="ECO:0000256" key="7">
    <source>
        <dbReference type="ARBA" id="ARBA00022840"/>
    </source>
</evidence>
<feature type="active site" evidence="9">
    <location>
        <position position="176"/>
    </location>
</feature>
<dbReference type="SUPFAM" id="SSF54211">
    <property type="entry name" value="Ribosomal protein S5 domain 2-like"/>
    <property type="match status" value="1"/>
</dbReference>
<gene>
    <name evidence="9" type="primary">ispE</name>
    <name evidence="13" type="ORF">SAMN05421803_103251</name>
</gene>
<sequence length="342" mass="34629">MCVHARRGFLYDWGLVTVDTTVTVRVPAKVNLQLAVGPGREDGFHDLVNVFHAVSLFDEVTVREAGPRSGRPDGSTSPDGGTLLAGLTADGGSASHLSRVPLDSSNLAAGAAELLGRETGRGRPVRIHLDKNIPVAGGMAGGSADAAAALVACDRLWGTGLGRGDLLRLAAELGSDVAFPLLGGTAVGRGRGEILEPVDSPGRYRWVFALSPHGLSTGAVFAEYDRLRPDAPAPELSTALRDALAAADPAALGRALANDLQEAALSLLPELERTLKTGSAAGALGALVSGSGPTCAFLVGGGDEDASAVAGREAAVVAALEASGLCEQIVRADGDVPGTVVL</sequence>
<evidence type="ECO:0000313" key="13">
    <source>
        <dbReference type="EMBL" id="SHJ04301.1"/>
    </source>
</evidence>
<dbReference type="Proteomes" id="UP000184452">
    <property type="component" value="Unassembled WGS sequence"/>
</dbReference>
<comment type="similarity">
    <text evidence="1 9">Belongs to the GHMP kinase family. IspE subfamily.</text>
</comment>
<feature type="region of interest" description="Disordered" evidence="10">
    <location>
        <begin position="64"/>
        <end position="85"/>
    </location>
</feature>
<comment type="function">
    <text evidence="9">Catalyzes the phosphorylation of the position 2 hydroxy group of 4-diphosphocytidyl-2C-methyl-D-erythritol.</text>
</comment>
<evidence type="ECO:0000256" key="9">
    <source>
        <dbReference type="HAMAP-Rule" id="MF_00061"/>
    </source>
</evidence>
<dbReference type="Pfam" id="PF00288">
    <property type="entry name" value="GHMP_kinases_N"/>
    <property type="match status" value="1"/>
</dbReference>
<dbReference type="HAMAP" id="MF_00061">
    <property type="entry name" value="IspE"/>
    <property type="match status" value="1"/>
</dbReference>
<comment type="pathway">
    <text evidence="9">Isoprenoid biosynthesis; isopentenyl diphosphate biosynthesis via DXP pathway; isopentenyl diphosphate from 1-deoxy-D-xylulose 5-phosphate: step 3/6.</text>
</comment>
<keyword evidence="4 9" id="KW-0808">Transferase</keyword>
<dbReference type="GO" id="GO:0050515">
    <property type="term" value="F:4-(cytidine 5'-diphospho)-2-C-methyl-D-erythritol kinase activity"/>
    <property type="evidence" value="ECO:0007669"/>
    <property type="project" value="UniProtKB-UniRule"/>
</dbReference>
<keyword evidence="5 9" id="KW-0547">Nucleotide-binding</keyword>
<dbReference type="AlphaFoldDB" id="A0A1M6G2T8"/>
<accession>A0A1M6G2T8</accession>
<dbReference type="GO" id="GO:0016114">
    <property type="term" value="P:terpenoid biosynthetic process"/>
    <property type="evidence" value="ECO:0007669"/>
    <property type="project" value="InterPro"/>
</dbReference>
<name>A0A1M6G2T8_9ACTN</name>
<dbReference type="EC" id="2.7.1.148" evidence="2 9"/>
<dbReference type="InterPro" id="IPR013750">
    <property type="entry name" value="GHMP_kinase_C_dom"/>
</dbReference>
<dbReference type="Pfam" id="PF08544">
    <property type="entry name" value="GHMP_kinases_C"/>
    <property type="match status" value="1"/>
</dbReference>
<evidence type="ECO:0000256" key="2">
    <source>
        <dbReference type="ARBA" id="ARBA00012052"/>
    </source>
</evidence>
<dbReference type="STRING" id="758803.SAMN05421803_103251"/>
<dbReference type="Gene3D" id="3.30.70.890">
    <property type="entry name" value="GHMP kinase, C-terminal domain"/>
    <property type="match status" value="1"/>
</dbReference>
<reference evidence="13 14" key="1">
    <citation type="submission" date="2016-11" db="EMBL/GenBank/DDBJ databases">
        <authorList>
            <person name="Jaros S."/>
            <person name="Januszkiewicz K."/>
            <person name="Wedrychowicz H."/>
        </authorList>
    </citation>
    <scope>NUCLEOTIDE SEQUENCE [LARGE SCALE GENOMIC DNA]</scope>
    <source>
        <strain evidence="13 14">CGMCC 4.5723</strain>
    </source>
</reference>